<accession>Q9RTU0</accession>
<dbReference type="PANTHER" id="PTHR43833:SF7">
    <property type="entry name" value="KTR SYSTEM POTASSIUM UPTAKE PROTEIN C"/>
    <property type="match status" value="1"/>
</dbReference>
<feature type="domain" description="RCK C-terminal" evidence="2">
    <location>
        <begin position="144"/>
        <end position="226"/>
    </location>
</feature>
<dbReference type="GO" id="GO:0005886">
    <property type="term" value="C:plasma membrane"/>
    <property type="evidence" value="ECO:0000318"/>
    <property type="project" value="GO_Central"/>
</dbReference>
<keyword evidence="4" id="KW-1185">Reference proteome</keyword>
<protein>
    <submittedName>
        <fullName evidence="3">Potassium uptake protein KtrA</fullName>
    </submittedName>
</protein>
<dbReference type="Pfam" id="PF02080">
    <property type="entry name" value="TrkA_C"/>
    <property type="match status" value="1"/>
</dbReference>
<dbReference type="HOGENOM" id="CLU_046525_3_2_0"/>
<dbReference type="FunCoup" id="Q9RTU0">
    <property type="interactions" value="139"/>
</dbReference>
<dbReference type="eggNOG" id="COG0569">
    <property type="taxonomic scope" value="Bacteria"/>
</dbReference>
<dbReference type="InterPro" id="IPR036721">
    <property type="entry name" value="RCK_C_sf"/>
</dbReference>
<dbReference type="Gene3D" id="3.30.70.1450">
    <property type="entry name" value="Regulator of K+ conductance, C-terminal domain"/>
    <property type="match status" value="1"/>
</dbReference>
<dbReference type="Pfam" id="PF02254">
    <property type="entry name" value="TrkA_N"/>
    <property type="match status" value="1"/>
</dbReference>
<dbReference type="EMBL" id="AE000513">
    <property type="protein sequence ID" value="AAF11221.1"/>
    <property type="molecule type" value="Genomic_DNA"/>
</dbReference>
<evidence type="ECO:0000259" key="1">
    <source>
        <dbReference type="PROSITE" id="PS51201"/>
    </source>
</evidence>
<dbReference type="STRING" id="243230.DR_1666"/>
<dbReference type="SUPFAM" id="SSF51735">
    <property type="entry name" value="NAD(P)-binding Rossmann-fold domains"/>
    <property type="match status" value="1"/>
</dbReference>
<dbReference type="PATRIC" id="fig|243230.17.peg.1875"/>
<dbReference type="Gene3D" id="3.40.50.720">
    <property type="entry name" value="NAD(P)-binding Rossmann-like Domain"/>
    <property type="match status" value="1"/>
</dbReference>
<proteinExistence type="predicted"/>
<evidence type="ECO:0000313" key="4">
    <source>
        <dbReference type="Proteomes" id="UP000002524"/>
    </source>
</evidence>
<reference evidence="3 4" key="1">
    <citation type="journal article" date="1999" name="Science">
        <title>Genome sequence of the radioresistant bacterium Deinococcus radiodurans R1.</title>
        <authorList>
            <person name="White O."/>
            <person name="Eisen J.A."/>
            <person name="Heidelberg J.F."/>
            <person name="Hickey E.K."/>
            <person name="Peterson J.D."/>
            <person name="Dodson R.J."/>
            <person name="Haft D.H."/>
            <person name="Gwinn M.L."/>
            <person name="Nelson W.C."/>
            <person name="Richardson D.L."/>
            <person name="Moffat K.S."/>
            <person name="Qin H."/>
            <person name="Jiang L."/>
            <person name="Pamphile W."/>
            <person name="Crosby M."/>
            <person name="Shen M."/>
            <person name="Vamathevan J.J."/>
            <person name="Lam P."/>
            <person name="McDonald L."/>
            <person name="Utterback T."/>
            <person name="Zalewski C."/>
            <person name="Makarova K.S."/>
            <person name="Aravind L."/>
            <person name="Daly M.J."/>
            <person name="Minton K.W."/>
            <person name="Fleischmann R.D."/>
            <person name="Ketchum K.A."/>
            <person name="Nelson K.E."/>
            <person name="Salzberg S."/>
            <person name="Smith H.O."/>
            <person name="Venter J.C."/>
            <person name="Fraser C.M."/>
        </authorList>
    </citation>
    <scope>NUCLEOTIDE SEQUENCE [LARGE SCALE GENOMIC DNA]</scope>
    <source>
        <strain evidence="4">ATCC 13939 / DSM 20539 / JCM 16871 / LMG 4051 / NBRC 15346 / NCIMB 9279 / R1 / VKM B-1422</strain>
    </source>
</reference>
<evidence type="ECO:0000259" key="2">
    <source>
        <dbReference type="PROSITE" id="PS51202"/>
    </source>
</evidence>
<dbReference type="GO" id="GO:0071805">
    <property type="term" value="P:potassium ion transmembrane transport"/>
    <property type="evidence" value="ECO:0000318"/>
    <property type="project" value="GO_Central"/>
</dbReference>
<dbReference type="InterPro" id="IPR003148">
    <property type="entry name" value="RCK_N"/>
</dbReference>
<dbReference type="EnsemblBacteria" id="AAF11221">
    <property type="protein sequence ID" value="AAF11221"/>
    <property type="gene ID" value="DR_1666"/>
</dbReference>
<dbReference type="SUPFAM" id="SSF116726">
    <property type="entry name" value="TrkA C-terminal domain-like"/>
    <property type="match status" value="1"/>
</dbReference>
<dbReference type="GO" id="GO:0005267">
    <property type="term" value="F:potassium channel activity"/>
    <property type="evidence" value="ECO:0000318"/>
    <property type="project" value="GO_Central"/>
</dbReference>
<dbReference type="PANTHER" id="PTHR43833">
    <property type="entry name" value="POTASSIUM CHANNEL PROTEIN 2-RELATED-RELATED"/>
    <property type="match status" value="1"/>
</dbReference>
<dbReference type="KEGG" id="dra:DR_1666"/>
<dbReference type="Proteomes" id="UP000002524">
    <property type="component" value="Chromosome 1"/>
</dbReference>
<dbReference type="PROSITE" id="PS51201">
    <property type="entry name" value="RCK_N"/>
    <property type="match status" value="1"/>
</dbReference>
<evidence type="ECO:0000313" key="3">
    <source>
        <dbReference type="EMBL" id="AAF11221.1"/>
    </source>
</evidence>
<gene>
    <name evidence="3" type="ordered locus">DR_1666</name>
</gene>
<dbReference type="InterPro" id="IPR036291">
    <property type="entry name" value="NAD(P)-bd_dom_sf"/>
</dbReference>
<dbReference type="AlphaFoldDB" id="Q9RTU0"/>
<dbReference type="InParanoid" id="Q9RTU0"/>
<organism evidence="3 4">
    <name type="scientific">Deinococcus radiodurans (strain ATCC 13939 / DSM 20539 / JCM 16871 / CCUG 27074 / LMG 4051 / NBRC 15346 / NCIMB 9279 / VKM B-1422 / R1)</name>
    <dbReference type="NCBI Taxonomy" id="243230"/>
    <lineage>
        <taxon>Bacteria</taxon>
        <taxon>Thermotogati</taxon>
        <taxon>Deinococcota</taxon>
        <taxon>Deinococci</taxon>
        <taxon>Deinococcales</taxon>
        <taxon>Deinococcaceae</taxon>
        <taxon>Deinococcus</taxon>
    </lineage>
</organism>
<dbReference type="PaxDb" id="243230-DR_1666"/>
<sequence>MCSTLSPMKIKQCLVIGLGRFGTAVATTLYEMGHEVVAIDRTEENVERVMNLVTHAAIVDATEERALRAIGVGDFDVVVVAIGTDVQANILATMNAKSLGAPYVVTKAIDEMARRVLERLGADLIIRPEHDMGVRLARQIATPNIVDTLDLGSDHAIVEIEANERLRGTLRELNLTGRFGVQVIAVSRNGNVEVTPRAEDELRAHDKLVVIGTGHSIDELRRYLGE</sequence>
<dbReference type="OrthoDB" id="9776294at2"/>
<dbReference type="PIR" id="E75367">
    <property type="entry name" value="E75367"/>
</dbReference>
<feature type="domain" description="RCK N-terminal" evidence="1">
    <location>
        <begin position="10"/>
        <end position="126"/>
    </location>
</feature>
<name>Q9RTU0_DEIRA</name>
<dbReference type="PROSITE" id="PS51202">
    <property type="entry name" value="RCK_C"/>
    <property type="match status" value="1"/>
</dbReference>
<dbReference type="InterPro" id="IPR050721">
    <property type="entry name" value="Trk_Ktr_HKT_K-transport"/>
</dbReference>
<dbReference type="InterPro" id="IPR006037">
    <property type="entry name" value="RCK_C"/>
</dbReference>